<dbReference type="Proteomes" id="UP000627464">
    <property type="component" value="Unassembled WGS sequence"/>
</dbReference>
<evidence type="ECO:0000256" key="1">
    <source>
        <dbReference type="SAM" id="Phobius"/>
    </source>
</evidence>
<evidence type="ECO:0000313" key="4">
    <source>
        <dbReference type="Proteomes" id="UP000627464"/>
    </source>
</evidence>
<feature type="domain" description="Bacterial shufflon protein N-terminal" evidence="2">
    <location>
        <begin position="37"/>
        <end position="371"/>
    </location>
</feature>
<proteinExistence type="predicted"/>
<evidence type="ECO:0000313" key="3">
    <source>
        <dbReference type="EMBL" id="GGA45116.1"/>
    </source>
</evidence>
<gene>
    <name evidence="3" type="ORF">GCM10011328_20340</name>
</gene>
<keyword evidence="4" id="KW-1185">Reference proteome</keyword>
<accession>A0ABQ1GJL5</accession>
<evidence type="ECO:0000259" key="2">
    <source>
        <dbReference type="Pfam" id="PF04917"/>
    </source>
</evidence>
<reference evidence="4" key="1">
    <citation type="journal article" date="2019" name="Int. J. Syst. Evol. Microbiol.">
        <title>The Global Catalogue of Microorganisms (GCM) 10K type strain sequencing project: providing services to taxonomists for standard genome sequencing and annotation.</title>
        <authorList>
            <consortium name="The Broad Institute Genomics Platform"/>
            <consortium name="The Broad Institute Genome Sequencing Center for Infectious Disease"/>
            <person name="Wu L."/>
            <person name="Ma J."/>
        </authorList>
    </citation>
    <scope>NUCLEOTIDE SEQUENCE [LARGE SCALE GENOMIC DNA]</scope>
    <source>
        <strain evidence="4">CGMCC 1.12806</strain>
    </source>
</reference>
<dbReference type="Pfam" id="PF04917">
    <property type="entry name" value="Shufflon_N"/>
    <property type="match status" value="1"/>
</dbReference>
<dbReference type="EMBL" id="BMFZ01000004">
    <property type="protein sequence ID" value="GGA45116.1"/>
    <property type="molecule type" value="Genomic_DNA"/>
</dbReference>
<keyword evidence="1" id="KW-0472">Membrane</keyword>
<name>A0ABQ1GJL5_9GAMM</name>
<keyword evidence="1" id="KW-1133">Transmembrane helix</keyword>
<keyword evidence="1" id="KW-0812">Transmembrane</keyword>
<protein>
    <submittedName>
        <fullName evidence="3">Shufflon protein</fullName>
    </submittedName>
</protein>
<feature type="transmembrane region" description="Helical" evidence="1">
    <location>
        <begin position="12"/>
        <end position="35"/>
    </location>
</feature>
<dbReference type="InterPro" id="IPR007001">
    <property type="entry name" value="Shufflon_N"/>
</dbReference>
<comment type="caution">
    <text evidence="3">The sequence shown here is derived from an EMBL/GenBank/DDBJ whole genome shotgun (WGS) entry which is preliminary data.</text>
</comment>
<dbReference type="RefSeq" id="WP_188473167.1">
    <property type="nucleotide sequence ID" value="NZ_BMFZ01000004.1"/>
</dbReference>
<sequence>MATNFKRADRGWTMMSTGIGLLILLVVAVWSMGYYNDYIQQRGWQVTASQLTRFRSSVKAYVGRYYDTILSAAGTTAPVIITPQMLKNTGLIEPGFSNTTADGQQISAAVTRNATNTDQLQVLVITQGGESLPYAALRQISVDIDSLGAYVWKSTNVTGAMESWSVPLASFGVSTSSGHVGALIPSDELGVAREESDRLYRFSVTGKPDLNRMHTSIDMGSNNLNNTNTVNAQTGNFSGNVTAAGTVQGGNVNATSNVTANNSITAGNAITAGSDIRSNNGWLITRDSKGWLNETHGGGFTMTDNDWVRAINDKNIYTGGQVRGGSVRADGRLSAGETLQLDQVNNVGWGCAPNGLVSRDASGAVLSCQSGVWTASAKMKDFQLVSGAAACGRYVLSTAYCPAGKQMLSGGYVLSRWGGDGWNAPDTNTPSPDGNGWQIYTGGGVVGGSCITAVAWCATN</sequence>
<organism evidence="3 4">
    <name type="scientific">Hafnia psychrotolerans</name>
    <dbReference type="NCBI Taxonomy" id="1477018"/>
    <lineage>
        <taxon>Bacteria</taxon>
        <taxon>Pseudomonadati</taxon>
        <taxon>Pseudomonadota</taxon>
        <taxon>Gammaproteobacteria</taxon>
        <taxon>Enterobacterales</taxon>
        <taxon>Hafniaceae</taxon>
        <taxon>Hafnia</taxon>
    </lineage>
</organism>